<dbReference type="EMBL" id="JACCFI010000001">
    <property type="protein sequence ID" value="NYG21138.1"/>
    <property type="molecule type" value="Genomic_DNA"/>
</dbReference>
<evidence type="ECO:0000313" key="1">
    <source>
        <dbReference type="EMBL" id="NYG21138.1"/>
    </source>
</evidence>
<evidence type="ECO:0008006" key="3">
    <source>
        <dbReference type="Google" id="ProtNLM"/>
    </source>
</evidence>
<organism evidence="1 2">
    <name type="scientific">Agromyces hippuratus</name>
    <dbReference type="NCBI Taxonomy" id="286438"/>
    <lineage>
        <taxon>Bacteria</taxon>
        <taxon>Bacillati</taxon>
        <taxon>Actinomycetota</taxon>
        <taxon>Actinomycetes</taxon>
        <taxon>Micrococcales</taxon>
        <taxon>Microbacteriaceae</taxon>
        <taxon>Agromyces</taxon>
    </lineage>
</organism>
<dbReference type="AlphaFoldDB" id="A0A852WUA4"/>
<reference evidence="1 2" key="1">
    <citation type="submission" date="2020-07" db="EMBL/GenBank/DDBJ databases">
        <title>Sequencing the genomes of 1000 actinobacteria strains.</title>
        <authorList>
            <person name="Klenk H.-P."/>
        </authorList>
    </citation>
    <scope>NUCLEOTIDE SEQUENCE [LARGE SCALE GENOMIC DNA]</scope>
    <source>
        <strain evidence="1 2">DSM 8598</strain>
    </source>
</reference>
<comment type="caution">
    <text evidence="1">The sequence shown here is derived from an EMBL/GenBank/DDBJ whole genome shotgun (WGS) entry which is preliminary data.</text>
</comment>
<gene>
    <name evidence="1" type="ORF">BJY17_001885</name>
</gene>
<dbReference type="RefSeq" id="WP_179551139.1">
    <property type="nucleotide sequence ID" value="NZ_JACCFI010000001.1"/>
</dbReference>
<protein>
    <recommendedName>
        <fullName evidence="3">DUF4304 domain-containing protein</fullName>
    </recommendedName>
</protein>
<name>A0A852WUA4_9MICO</name>
<sequence length="197" mass="21994">MHVDGRTVGRALSERIRPFLREFGFHRFQGRNAWRRTELTVDLVSFRSMNSYTAEGVGCTTYSFGCDVGVYYPALVDGEPVEWPRDYHLTFRAGLGKTIRQPYFHPFGHQDHSDRPDVWYVLEDGSNLDEIADDAVSAVSNQGLPFISRLNDPRQAMRSLLSEEGSNPGFGTLGLMAGGLGSPSRMADMARLSSILD</sequence>
<evidence type="ECO:0000313" key="2">
    <source>
        <dbReference type="Proteomes" id="UP000549066"/>
    </source>
</evidence>
<proteinExistence type="predicted"/>
<dbReference type="Proteomes" id="UP000549066">
    <property type="component" value="Unassembled WGS sequence"/>
</dbReference>
<keyword evidence="2" id="KW-1185">Reference proteome</keyword>
<accession>A0A852WUA4</accession>